<proteinExistence type="predicted"/>
<dbReference type="InterPro" id="IPR002126">
    <property type="entry name" value="Cadherin-like_dom"/>
</dbReference>
<evidence type="ECO:0000256" key="7">
    <source>
        <dbReference type="ARBA" id="ARBA00022889"/>
    </source>
</evidence>
<evidence type="ECO:0000313" key="14">
    <source>
        <dbReference type="Proteomes" id="UP000558958"/>
    </source>
</evidence>
<keyword evidence="14" id="KW-1185">Reference proteome</keyword>
<dbReference type="GO" id="GO:0005509">
    <property type="term" value="F:calcium ion binding"/>
    <property type="evidence" value="ECO:0007669"/>
    <property type="project" value="UniProtKB-UniRule"/>
</dbReference>
<dbReference type="SMART" id="SM00112">
    <property type="entry name" value="CA"/>
    <property type="match status" value="3"/>
</dbReference>
<feature type="domain" description="Cadherin" evidence="12">
    <location>
        <begin position="103"/>
        <end position="207"/>
    </location>
</feature>
<reference evidence="13 14" key="1">
    <citation type="submission" date="2019-09" db="EMBL/GenBank/DDBJ databases">
        <title>Bird 10,000 Genomes (B10K) Project - Family phase.</title>
        <authorList>
            <person name="Zhang G."/>
        </authorList>
    </citation>
    <scope>NUCLEOTIDE SEQUENCE [LARGE SCALE GENOMIC DNA]</scope>
    <source>
        <strain evidence="13">B10K-DU-001-06</strain>
        <tissue evidence="13">Muscle</tissue>
    </source>
</reference>
<dbReference type="PRINTS" id="PR00205">
    <property type="entry name" value="CADHERIN"/>
</dbReference>
<dbReference type="SUPFAM" id="SSF49313">
    <property type="entry name" value="Cadherin-like"/>
    <property type="match status" value="4"/>
</dbReference>
<dbReference type="InterPro" id="IPR020894">
    <property type="entry name" value="Cadherin_CS"/>
</dbReference>
<dbReference type="Pfam" id="PF00028">
    <property type="entry name" value="Cadherin"/>
    <property type="match status" value="3"/>
</dbReference>
<name>A0A7K8YLJ8_9PASS</name>
<keyword evidence="9" id="KW-0472">Membrane</keyword>
<keyword evidence="3" id="KW-0812">Transmembrane</keyword>
<evidence type="ECO:0000256" key="11">
    <source>
        <dbReference type="PROSITE-ProRule" id="PRU00043"/>
    </source>
</evidence>
<feature type="domain" description="Cadherin" evidence="12">
    <location>
        <begin position="208"/>
        <end position="317"/>
    </location>
</feature>
<sequence length="355" mass="38786">ILEMTEPGSRFPLEVAQDLDIGNNSVQGYNIAPENEYFSVSYGSRITGKKYVELLLQKPLDREEQVDLDFSVIAVDGGSPPRSGTTQVHIIVLDVNDNAPVFTQEEYIGKVLENLSEGSVVLTVLATDRDGGVNGDISYQFSQTVRQTESSFSIDSRSGEIKLTKPLDFEATDRHEFNVRARDGGGLSAICKVLVEVLDVNDNAPELVVSSFSSPLPENSVPGTVVALFSVRDRDAGANGKISCALEDQLFFSLRPAYKNYYELVTVKLVLVKSLDREQQAVHNLILTARDSGNPVKSGSTTIQIIVLDGNDNAPEFTQSVYKVTVREDMAVGSRLLQVTATDRDEGPNAEVKYS</sequence>
<dbReference type="Proteomes" id="UP000558958">
    <property type="component" value="Unassembled WGS sequence"/>
</dbReference>
<feature type="domain" description="Cadherin" evidence="12">
    <location>
        <begin position="318"/>
        <end position="355"/>
    </location>
</feature>
<evidence type="ECO:0000256" key="5">
    <source>
        <dbReference type="ARBA" id="ARBA00022737"/>
    </source>
</evidence>
<keyword evidence="7" id="KW-0130">Cell adhesion</keyword>
<evidence type="ECO:0000256" key="3">
    <source>
        <dbReference type="ARBA" id="ARBA00022692"/>
    </source>
</evidence>
<evidence type="ECO:0000256" key="9">
    <source>
        <dbReference type="ARBA" id="ARBA00023136"/>
    </source>
</evidence>
<gene>
    <name evidence="13" type="primary">Pcdhb15_0</name>
    <name evidence="13" type="ORF">SAKLUC_R02154</name>
</gene>
<keyword evidence="2" id="KW-1003">Cell membrane</keyword>
<evidence type="ECO:0000256" key="8">
    <source>
        <dbReference type="ARBA" id="ARBA00022989"/>
    </source>
</evidence>
<dbReference type="FunFam" id="2.60.40.60:FF:000129">
    <property type="entry name" value="protocadherin alpha-C2 isoform X1"/>
    <property type="match status" value="1"/>
</dbReference>
<dbReference type="FunFam" id="2.60.40.60:FF:000007">
    <property type="entry name" value="Protocadherin alpha 2"/>
    <property type="match status" value="1"/>
</dbReference>
<dbReference type="Gene3D" id="2.60.40.60">
    <property type="entry name" value="Cadherins"/>
    <property type="match status" value="4"/>
</dbReference>
<evidence type="ECO:0000256" key="2">
    <source>
        <dbReference type="ARBA" id="ARBA00022475"/>
    </source>
</evidence>
<dbReference type="AlphaFoldDB" id="A0A7K8YLJ8"/>
<keyword evidence="10" id="KW-0325">Glycoprotein</keyword>
<evidence type="ECO:0000256" key="10">
    <source>
        <dbReference type="ARBA" id="ARBA00023180"/>
    </source>
</evidence>
<keyword evidence="8" id="KW-1133">Transmembrane helix</keyword>
<dbReference type="GO" id="GO:0007156">
    <property type="term" value="P:homophilic cell adhesion via plasma membrane adhesion molecules"/>
    <property type="evidence" value="ECO:0007669"/>
    <property type="project" value="InterPro"/>
</dbReference>
<evidence type="ECO:0000313" key="13">
    <source>
        <dbReference type="EMBL" id="NXG04382.1"/>
    </source>
</evidence>
<feature type="non-terminal residue" evidence="13">
    <location>
        <position position="1"/>
    </location>
</feature>
<dbReference type="PANTHER" id="PTHR24028">
    <property type="entry name" value="CADHERIN-87A"/>
    <property type="match status" value="1"/>
</dbReference>
<feature type="non-terminal residue" evidence="13">
    <location>
        <position position="355"/>
    </location>
</feature>
<dbReference type="FunFam" id="2.60.40.60:FF:000002">
    <property type="entry name" value="Protocadherin alpha 2"/>
    <property type="match status" value="1"/>
</dbReference>
<keyword evidence="4" id="KW-0732">Signal</keyword>
<dbReference type="InterPro" id="IPR050174">
    <property type="entry name" value="Protocadherin/Cadherin-CA"/>
</dbReference>
<dbReference type="PROSITE" id="PS50268">
    <property type="entry name" value="CADHERIN_2"/>
    <property type="match status" value="4"/>
</dbReference>
<evidence type="ECO:0000256" key="1">
    <source>
        <dbReference type="ARBA" id="ARBA00004251"/>
    </source>
</evidence>
<keyword evidence="5" id="KW-0677">Repeat</keyword>
<comment type="subcellular location">
    <subcellularLocation>
        <location evidence="1">Cell membrane</location>
        <topology evidence="1">Single-pass type I membrane protein</topology>
    </subcellularLocation>
</comment>
<protein>
    <submittedName>
        <fullName evidence="13">PCDBF protein</fullName>
    </submittedName>
</protein>
<accession>A0A7K8YLJ8</accession>
<evidence type="ECO:0000256" key="4">
    <source>
        <dbReference type="ARBA" id="ARBA00022729"/>
    </source>
</evidence>
<feature type="domain" description="Cadherin" evidence="12">
    <location>
        <begin position="1"/>
        <end position="102"/>
    </location>
</feature>
<dbReference type="PANTHER" id="PTHR24028:SF118">
    <property type="entry name" value="PROTOCADHERIN BETA-1"/>
    <property type="match status" value="1"/>
</dbReference>
<dbReference type="InterPro" id="IPR015919">
    <property type="entry name" value="Cadherin-like_sf"/>
</dbReference>
<evidence type="ECO:0000259" key="12">
    <source>
        <dbReference type="PROSITE" id="PS50268"/>
    </source>
</evidence>
<dbReference type="PROSITE" id="PS00232">
    <property type="entry name" value="CADHERIN_1"/>
    <property type="match status" value="2"/>
</dbReference>
<organism evidence="13 14">
    <name type="scientific">Sakesphorus luctuosus</name>
    <dbReference type="NCBI Taxonomy" id="419690"/>
    <lineage>
        <taxon>Eukaryota</taxon>
        <taxon>Metazoa</taxon>
        <taxon>Chordata</taxon>
        <taxon>Craniata</taxon>
        <taxon>Vertebrata</taxon>
        <taxon>Euteleostomi</taxon>
        <taxon>Archelosauria</taxon>
        <taxon>Archosauria</taxon>
        <taxon>Dinosauria</taxon>
        <taxon>Saurischia</taxon>
        <taxon>Theropoda</taxon>
        <taxon>Coelurosauria</taxon>
        <taxon>Aves</taxon>
        <taxon>Neognathae</taxon>
        <taxon>Neoaves</taxon>
        <taxon>Telluraves</taxon>
        <taxon>Australaves</taxon>
        <taxon>Passeriformes</taxon>
        <taxon>Thamnophilidae</taxon>
        <taxon>Sakesphorus</taxon>
    </lineage>
</organism>
<keyword evidence="6 11" id="KW-0106">Calcium</keyword>
<dbReference type="EMBL" id="VWZD01005495">
    <property type="protein sequence ID" value="NXG04382.1"/>
    <property type="molecule type" value="Genomic_DNA"/>
</dbReference>
<dbReference type="CDD" id="cd11304">
    <property type="entry name" value="Cadherin_repeat"/>
    <property type="match status" value="4"/>
</dbReference>
<comment type="caution">
    <text evidence="13">The sequence shown here is derived from an EMBL/GenBank/DDBJ whole genome shotgun (WGS) entry which is preliminary data.</text>
</comment>
<dbReference type="GO" id="GO:0005886">
    <property type="term" value="C:plasma membrane"/>
    <property type="evidence" value="ECO:0007669"/>
    <property type="project" value="UniProtKB-SubCell"/>
</dbReference>
<evidence type="ECO:0000256" key="6">
    <source>
        <dbReference type="ARBA" id="ARBA00022837"/>
    </source>
</evidence>